<dbReference type="Pfam" id="PF08263">
    <property type="entry name" value="LRRNT_2"/>
    <property type="match status" value="1"/>
</dbReference>
<dbReference type="Pfam" id="PF13855">
    <property type="entry name" value="LRR_8"/>
    <property type="match status" value="1"/>
</dbReference>
<evidence type="ECO:0000313" key="13">
    <source>
        <dbReference type="Proteomes" id="UP001415857"/>
    </source>
</evidence>
<dbReference type="InterPro" id="IPR001611">
    <property type="entry name" value="Leu-rich_rpt"/>
</dbReference>
<dbReference type="Gene3D" id="3.30.200.20">
    <property type="entry name" value="Phosphorylase Kinase, domain 1"/>
    <property type="match status" value="1"/>
</dbReference>
<evidence type="ECO:0000259" key="11">
    <source>
        <dbReference type="PROSITE" id="PS50011"/>
    </source>
</evidence>
<dbReference type="Gene3D" id="1.10.510.10">
    <property type="entry name" value="Transferase(Phosphotransferase) domain 1"/>
    <property type="match status" value="1"/>
</dbReference>
<reference evidence="12 13" key="1">
    <citation type="journal article" date="2024" name="Plant J.">
        <title>Genome sequences and population genomics reveal climatic adaptation and genomic divergence between two closely related sweetgum species.</title>
        <authorList>
            <person name="Xu W.Q."/>
            <person name="Ren C.Q."/>
            <person name="Zhang X.Y."/>
            <person name="Comes H.P."/>
            <person name="Liu X.H."/>
            <person name="Li Y.G."/>
            <person name="Kettle C.J."/>
            <person name="Jalonen R."/>
            <person name="Gaisberger H."/>
            <person name="Ma Y.Z."/>
            <person name="Qiu Y.X."/>
        </authorList>
    </citation>
    <scope>NUCLEOTIDE SEQUENCE [LARGE SCALE GENOMIC DNA]</scope>
    <source>
        <strain evidence="12">Hangzhou</strain>
    </source>
</reference>
<name>A0AAP0R4G4_LIQFO</name>
<dbReference type="GO" id="GO:0016020">
    <property type="term" value="C:membrane"/>
    <property type="evidence" value="ECO:0007669"/>
    <property type="project" value="UniProtKB-SubCell"/>
</dbReference>
<evidence type="ECO:0000256" key="4">
    <source>
        <dbReference type="ARBA" id="ARBA00022729"/>
    </source>
</evidence>
<proteinExistence type="predicted"/>
<evidence type="ECO:0000256" key="7">
    <source>
        <dbReference type="ARBA" id="ARBA00023136"/>
    </source>
</evidence>
<evidence type="ECO:0000256" key="8">
    <source>
        <dbReference type="ARBA" id="ARBA00023170"/>
    </source>
</evidence>
<evidence type="ECO:0000256" key="6">
    <source>
        <dbReference type="ARBA" id="ARBA00022989"/>
    </source>
</evidence>
<feature type="domain" description="Protein kinase" evidence="11">
    <location>
        <begin position="538"/>
        <end position="817"/>
    </location>
</feature>
<keyword evidence="6 10" id="KW-1133">Transmembrane helix</keyword>
<dbReference type="InterPro" id="IPR032675">
    <property type="entry name" value="LRR_dom_sf"/>
</dbReference>
<dbReference type="FunFam" id="3.30.200.20:FF:000125">
    <property type="entry name" value="Protein STRUBBELIG-RECEPTOR FAMILY 8"/>
    <property type="match status" value="1"/>
</dbReference>
<dbReference type="GO" id="GO:0005524">
    <property type="term" value="F:ATP binding"/>
    <property type="evidence" value="ECO:0007669"/>
    <property type="project" value="InterPro"/>
</dbReference>
<dbReference type="Proteomes" id="UP001415857">
    <property type="component" value="Unassembled WGS sequence"/>
</dbReference>
<keyword evidence="5" id="KW-0677">Repeat</keyword>
<keyword evidence="2" id="KW-0433">Leucine-rich repeat</keyword>
<organism evidence="12 13">
    <name type="scientific">Liquidambar formosana</name>
    <name type="common">Formosan gum</name>
    <dbReference type="NCBI Taxonomy" id="63359"/>
    <lineage>
        <taxon>Eukaryota</taxon>
        <taxon>Viridiplantae</taxon>
        <taxon>Streptophyta</taxon>
        <taxon>Embryophyta</taxon>
        <taxon>Tracheophyta</taxon>
        <taxon>Spermatophyta</taxon>
        <taxon>Magnoliopsida</taxon>
        <taxon>eudicotyledons</taxon>
        <taxon>Gunneridae</taxon>
        <taxon>Pentapetalae</taxon>
        <taxon>Saxifragales</taxon>
        <taxon>Altingiaceae</taxon>
        <taxon>Liquidambar</taxon>
    </lineage>
</organism>
<feature type="region of interest" description="Disordered" evidence="9">
    <location>
        <begin position="257"/>
        <end position="306"/>
    </location>
</feature>
<dbReference type="Pfam" id="PF07714">
    <property type="entry name" value="PK_Tyr_Ser-Thr"/>
    <property type="match status" value="1"/>
</dbReference>
<dbReference type="PROSITE" id="PS50011">
    <property type="entry name" value="PROTEIN_KINASE_DOM"/>
    <property type="match status" value="1"/>
</dbReference>
<evidence type="ECO:0000256" key="10">
    <source>
        <dbReference type="SAM" id="Phobius"/>
    </source>
</evidence>
<dbReference type="AlphaFoldDB" id="A0AAP0R4G4"/>
<dbReference type="InterPro" id="IPR046959">
    <property type="entry name" value="PRK1-6/SRF4-like"/>
</dbReference>
<evidence type="ECO:0000256" key="1">
    <source>
        <dbReference type="ARBA" id="ARBA00004370"/>
    </source>
</evidence>
<keyword evidence="8" id="KW-0675">Receptor</keyword>
<evidence type="ECO:0000256" key="5">
    <source>
        <dbReference type="ARBA" id="ARBA00022737"/>
    </source>
</evidence>
<comment type="subcellular location">
    <subcellularLocation>
        <location evidence="1">Membrane</location>
    </subcellularLocation>
</comment>
<keyword evidence="4" id="KW-0732">Signal</keyword>
<dbReference type="FunFam" id="1.10.510.10:FF:000095">
    <property type="entry name" value="protein STRUBBELIG-RECEPTOR FAMILY 8"/>
    <property type="match status" value="1"/>
</dbReference>
<protein>
    <recommendedName>
        <fullName evidence="11">Protein kinase domain-containing protein</fullName>
    </recommendedName>
</protein>
<evidence type="ECO:0000313" key="12">
    <source>
        <dbReference type="EMBL" id="KAK9267523.1"/>
    </source>
</evidence>
<evidence type="ECO:0000256" key="3">
    <source>
        <dbReference type="ARBA" id="ARBA00022692"/>
    </source>
</evidence>
<dbReference type="GO" id="GO:0004672">
    <property type="term" value="F:protein kinase activity"/>
    <property type="evidence" value="ECO:0007669"/>
    <property type="project" value="InterPro"/>
</dbReference>
<dbReference type="SUPFAM" id="SSF56112">
    <property type="entry name" value="Protein kinase-like (PK-like)"/>
    <property type="match status" value="1"/>
</dbReference>
<dbReference type="EMBL" id="JBBPBK010000016">
    <property type="protein sequence ID" value="KAK9267523.1"/>
    <property type="molecule type" value="Genomic_DNA"/>
</dbReference>
<comment type="caution">
    <text evidence="12">The sequence shown here is derived from an EMBL/GenBank/DDBJ whole genome shotgun (WGS) entry which is preliminary data.</text>
</comment>
<feature type="transmembrane region" description="Helical" evidence="10">
    <location>
        <begin position="21"/>
        <end position="39"/>
    </location>
</feature>
<dbReference type="InterPro" id="IPR011009">
    <property type="entry name" value="Kinase-like_dom_sf"/>
</dbReference>
<accession>A0AAP0R4G4</accession>
<feature type="transmembrane region" description="Helical" evidence="10">
    <location>
        <begin position="312"/>
        <end position="334"/>
    </location>
</feature>
<keyword evidence="7 10" id="KW-0472">Membrane</keyword>
<dbReference type="PROSITE" id="PS51450">
    <property type="entry name" value="LRR"/>
    <property type="match status" value="1"/>
</dbReference>
<evidence type="ECO:0000256" key="9">
    <source>
        <dbReference type="SAM" id="MobiDB-lite"/>
    </source>
</evidence>
<dbReference type="SUPFAM" id="SSF52058">
    <property type="entry name" value="L domain-like"/>
    <property type="match status" value="1"/>
</dbReference>
<sequence>MKYKLSSGSAVLRMGYMNWKIYARFVTALMVIFTAPIGLGDTDPGDVHAINSLYTALGQPPLLGWIPTDGDPCGDAWQGVECVFSNVTAIKLNSMNLGGELGNNLEFFSAIITIDLSGNHIGGSIPSNLPLTMRNFCLSDNQFTGSIPDTLSSLSQLSAMSLNNNHLTGGIPDAFQQLMGLTNLDLSGNNLSSQLPPSMGNLSSLTTLHLQNNQLSGTLDVLEDLPLVDLNIENNLFSGPIPIQLLNIPNFRKDGNPFNTTILPSPPASAPSSSHSEAPSSSEQAPGKYANGPSPPETPNSARTRKSSTRKIIIPIAIAGFIIFMVIALGLCLFMSRCCKGRQVADKIAKRHDISAYNDPKERLKYSELLLRQNSELEKGNFALSIFLFKFGKGFPSFLFFFSFSFFFLNKWILENFLAVTKEAVVRPRDGHVIDHRRMDTSVKLQVEQEVNGKRMAAISRHKEDHMMDMTGMDVNFKQPPLQRPQPPSLLLPVEKITINPRVPVAITTKRNFTKNLNPQSSVSFFTIASLQQYTNSFSQANLVGEGMVGSVYRAELPDGRLLAVKKLDTAASRLQSDDEFLKLVSSISNLQHPNVVELIGYCAEHGQRLLVYEYCRYGTLHDALHLDDEIHEKLSWNARIRIALGAARALEYLHEVCQPPSVHRNFKSANILLDDKLAAHVSDCGLAPLISSGAAGQRSAQLLSAYGYGAPEFELGSYTHQSDIFSFGVVMLELLSGRKSFDRSQPRGEQFLVRWAIPQLHDIDLLSRMVDPSLNGAYPSKSLSRFADIISLCVQPEPEFRPPMSEIVQALLHMVQREPQANNQMRNDLD</sequence>
<evidence type="ECO:0000256" key="2">
    <source>
        <dbReference type="ARBA" id="ARBA00022614"/>
    </source>
</evidence>
<gene>
    <name evidence="12" type="ORF">L1049_009951</name>
</gene>
<keyword evidence="3 10" id="KW-0812">Transmembrane</keyword>
<dbReference type="InterPro" id="IPR001245">
    <property type="entry name" value="Ser-Thr/Tyr_kinase_cat_dom"/>
</dbReference>
<dbReference type="PANTHER" id="PTHR48007">
    <property type="entry name" value="LEUCINE-RICH REPEAT RECEPTOR-LIKE PROTEIN KINASE PXC1"/>
    <property type="match status" value="1"/>
</dbReference>
<dbReference type="InterPro" id="IPR013210">
    <property type="entry name" value="LRR_N_plant-typ"/>
</dbReference>
<dbReference type="Pfam" id="PF00560">
    <property type="entry name" value="LRR_1"/>
    <property type="match status" value="1"/>
</dbReference>
<dbReference type="FunFam" id="3.80.10.10:FF:000062">
    <property type="entry name" value="protein STRUBBELIG-RECEPTOR FAMILY 3"/>
    <property type="match status" value="1"/>
</dbReference>
<dbReference type="Gene3D" id="3.80.10.10">
    <property type="entry name" value="Ribonuclease Inhibitor"/>
    <property type="match status" value="1"/>
</dbReference>
<keyword evidence="13" id="KW-1185">Reference proteome</keyword>
<dbReference type="PANTHER" id="PTHR48007:SF22">
    <property type="entry name" value="PROTEIN STRUBBELIG-RECEPTOR FAMILY 3-LIKE ISOFORM X1"/>
    <property type="match status" value="1"/>
</dbReference>
<feature type="compositionally biased region" description="Low complexity" evidence="9">
    <location>
        <begin position="270"/>
        <end position="286"/>
    </location>
</feature>
<dbReference type="InterPro" id="IPR000719">
    <property type="entry name" value="Prot_kinase_dom"/>
</dbReference>